<dbReference type="AlphaFoldDB" id="A0A0D8HCB9"/>
<sequence length="74" mass="8863">MFNFYAIDVPCEFERYFSNILAWLPGLNDRMLFCWRSKVSELSYSDLFIFCQILKRYRFESNAKRQIGPFGIGC</sequence>
<evidence type="ECO:0000313" key="2">
    <source>
        <dbReference type="Proteomes" id="UP000032360"/>
    </source>
</evidence>
<protein>
    <submittedName>
        <fullName evidence="1">Uncharacterized protein</fullName>
    </submittedName>
</protein>
<proteinExistence type="predicted"/>
<comment type="caution">
    <text evidence="1">The sequence shown here is derived from an EMBL/GenBank/DDBJ whole genome shotgun (WGS) entry which is preliminary data.</text>
</comment>
<organism evidence="1 2">
    <name type="scientific">Acidithrix ferrooxidans</name>
    <dbReference type="NCBI Taxonomy" id="1280514"/>
    <lineage>
        <taxon>Bacteria</taxon>
        <taxon>Bacillati</taxon>
        <taxon>Actinomycetota</taxon>
        <taxon>Acidimicrobiia</taxon>
        <taxon>Acidimicrobiales</taxon>
        <taxon>Acidimicrobiaceae</taxon>
        <taxon>Acidithrix</taxon>
    </lineage>
</organism>
<gene>
    <name evidence="1" type="ORF">AXFE_35390</name>
</gene>
<name>A0A0D8HCB9_9ACTN</name>
<evidence type="ECO:0000313" key="1">
    <source>
        <dbReference type="EMBL" id="KJF15615.1"/>
    </source>
</evidence>
<accession>A0A0D8HCB9</accession>
<dbReference type="EMBL" id="JXYS01000137">
    <property type="protein sequence ID" value="KJF15615.1"/>
    <property type="molecule type" value="Genomic_DNA"/>
</dbReference>
<dbReference type="Proteomes" id="UP000032360">
    <property type="component" value="Unassembled WGS sequence"/>
</dbReference>
<reference evidence="1 2" key="1">
    <citation type="submission" date="2015-01" db="EMBL/GenBank/DDBJ databases">
        <title>Draft genome of the acidophilic iron oxidizer Acidithrix ferrooxidans strain Py-F3.</title>
        <authorList>
            <person name="Poehlein A."/>
            <person name="Eisen S."/>
            <person name="Schloemann M."/>
            <person name="Johnson B.D."/>
            <person name="Daniel R."/>
            <person name="Muehling M."/>
        </authorList>
    </citation>
    <scope>NUCLEOTIDE SEQUENCE [LARGE SCALE GENOMIC DNA]</scope>
    <source>
        <strain evidence="1 2">Py-F3</strain>
    </source>
</reference>
<keyword evidence="2" id="KW-1185">Reference proteome</keyword>